<dbReference type="AlphaFoldDB" id="A0A2W4SJH7"/>
<name>A0A2W4SJH7_9GAMM</name>
<keyword evidence="1" id="KW-1133">Transmembrane helix</keyword>
<proteinExistence type="predicted"/>
<dbReference type="EMBL" id="QJPH01000470">
    <property type="protein sequence ID" value="PZN73004.1"/>
    <property type="molecule type" value="Genomic_DNA"/>
</dbReference>
<sequence length="451" mass="49699">MLKLFNWISRPLAPDAISDDGHANDNQGAWQLPIADAVREAGALLAFASRSGKTVAPEHVKSILEMRRLINDSSNAPAIDTDREQAFWLAYSDVVAAIRPVTSDSINATLKYNSDVQANHWFRRSIAQKTVFRYGLCSLVVLLAIMYFQTYMQMGMCIRDHLQSSFQSQKQSIDELFAQKIKDQDNRLKAAGMEGQENLVKKLYEKYKVELHLAKLRASQYEMYSWGKEGDKALQGIGMSSGVNRTPIPADIGRLFEMDEQVLAGMPESPAVGPKLPGQEETKMDPQIQNQSNLQKENFLILGELQSVVIPTYIALNESEQILRVISEFILPLLYGLLGACVYVLRDLTNTIRSVTFSKSSMINYSLRLIMGPLVGIAVGLFLGTPAANLVGGPNLLDNPVTAAVPPTIPSLSTMALAFLAGYSVEVLFSALDNLIGAFASKNLPKVKETH</sequence>
<feature type="transmembrane region" description="Helical" evidence="1">
    <location>
        <begin position="412"/>
        <end position="432"/>
    </location>
</feature>
<gene>
    <name evidence="2" type="ORF">DM484_23475</name>
</gene>
<reference evidence="2 3" key="1">
    <citation type="journal article" date="2018" name="Aquat. Microb. Ecol.">
        <title>Gammaproteobacterial methanotrophs dominate.</title>
        <authorList>
            <person name="Rissanen A.J."/>
            <person name="Saarenheimo J."/>
            <person name="Tiirola M."/>
            <person name="Peura S."/>
            <person name="Aalto S.L."/>
            <person name="Karvinen A."/>
            <person name="Nykanen H."/>
        </authorList>
    </citation>
    <scope>NUCLEOTIDE SEQUENCE [LARGE SCALE GENOMIC DNA]</scope>
    <source>
        <strain evidence="2">AMbin10</strain>
    </source>
</reference>
<feature type="transmembrane region" description="Helical" evidence="1">
    <location>
        <begin position="329"/>
        <end position="348"/>
    </location>
</feature>
<dbReference type="Proteomes" id="UP000249396">
    <property type="component" value="Unassembled WGS sequence"/>
</dbReference>
<evidence type="ECO:0000256" key="1">
    <source>
        <dbReference type="SAM" id="Phobius"/>
    </source>
</evidence>
<organism evidence="2 3">
    <name type="scientific">Candidatus Methylumidiphilus alinenensis</name>
    <dbReference type="NCBI Taxonomy" id="2202197"/>
    <lineage>
        <taxon>Bacteria</taxon>
        <taxon>Pseudomonadati</taxon>
        <taxon>Pseudomonadota</taxon>
        <taxon>Gammaproteobacteria</taxon>
        <taxon>Methylococcales</taxon>
        <taxon>Candidatus Methylumidiphilus</taxon>
    </lineage>
</organism>
<feature type="transmembrane region" description="Helical" evidence="1">
    <location>
        <begin position="131"/>
        <end position="148"/>
    </location>
</feature>
<accession>A0A2W4SJH7</accession>
<keyword evidence="1" id="KW-0812">Transmembrane</keyword>
<comment type="caution">
    <text evidence="2">The sequence shown here is derived from an EMBL/GenBank/DDBJ whole genome shotgun (WGS) entry which is preliminary data.</text>
</comment>
<feature type="transmembrane region" description="Helical" evidence="1">
    <location>
        <begin position="369"/>
        <end position="392"/>
    </location>
</feature>
<protein>
    <submittedName>
        <fullName evidence="2">Uncharacterized protein</fullName>
    </submittedName>
</protein>
<evidence type="ECO:0000313" key="2">
    <source>
        <dbReference type="EMBL" id="PZN73004.1"/>
    </source>
</evidence>
<keyword evidence="1" id="KW-0472">Membrane</keyword>
<evidence type="ECO:0000313" key="3">
    <source>
        <dbReference type="Proteomes" id="UP000249396"/>
    </source>
</evidence>